<dbReference type="AlphaFoldDB" id="A0A9X6NP47"/>
<dbReference type="Proteomes" id="UP000192578">
    <property type="component" value="Unassembled WGS sequence"/>
</dbReference>
<organism evidence="1 2">
    <name type="scientific">Hypsibius exemplaris</name>
    <name type="common">Freshwater tardigrade</name>
    <dbReference type="NCBI Taxonomy" id="2072580"/>
    <lineage>
        <taxon>Eukaryota</taxon>
        <taxon>Metazoa</taxon>
        <taxon>Ecdysozoa</taxon>
        <taxon>Tardigrada</taxon>
        <taxon>Eutardigrada</taxon>
        <taxon>Parachela</taxon>
        <taxon>Hypsibioidea</taxon>
        <taxon>Hypsibiidae</taxon>
        <taxon>Hypsibius</taxon>
    </lineage>
</organism>
<dbReference type="EMBL" id="MTYJ01000363">
    <property type="protein sequence ID" value="OWA53996.1"/>
    <property type="molecule type" value="Genomic_DNA"/>
</dbReference>
<proteinExistence type="predicted"/>
<evidence type="ECO:0000313" key="2">
    <source>
        <dbReference type="Proteomes" id="UP000192578"/>
    </source>
</evidence>
<reference evidence="2" key="1">
    <citation type="submission" date="2017-01" db="EMBL/GenBank/DDBJ databases">
        <title>Comparative genomics of anhydrobiosis in the tardigrade Hypsibius dujardini.</title>
        <authorList>
            <person name="Yoshida Y."/>
            <person name="Koutsovoulos G."/>
            <person name="Laetsch D."/>
            <person name="Stevens L."/>
            <person name="Kumar S."/>
            <person name="Horikawa D."/>
            <person name="Ishino K."/>
            <person name="Komine S."/>
            <person name="Tomita M."/>
            <person name="Blaxter M."/>
            <person name="Arakawa K."/>
        </authorList>
    </citation>
    <scope>NUCLEOTIDE SEQUENCE [LARGE SCALE GENOMIC DNA]</scope>
    <source>
        <strain evidence="2">Z151</strain>
    </source>
</reference>
<name>A0A9X6NP47_HYPEX</name>
<evidence type="ECO:0000313" key="1">
    <source>
        <dbReference type="EMBL" id="OWA53996.1"/>
    </source>
</evidence>
<gene>
    <name evidence="1" type="ORF">BV898_18419</name>
</gene>
<sequence length="227" mass="26368">MNLTPFFRLYGTIKSGMADRTDKEDGPTKYALGNGLYFQWSKFHSNNIARVRRFAVLKNGNIVALKKDGLSFGKSTYDNLKKMFKNMKVLQDIVVVPQLNEGKPCPGMKFKYLKNGLAHLMYQHILGFRVDRCPTCLNPETEPDCTGQDHSCEYGIQRDAHRKTKRRPRRKIKKQRFVESILLNNNVLTCQQLLDITARQDEWFNSNRLCLMEDINKRLRVSTRSVC</sequence>
<protein>
    <submittedName>
        <fullName evidence="1">Uncharacterized protein</fullName>
    </submittedName>
</protein>
<keyword evidence="2" id="KW-1185">Reference proteome</keyword>
<comment type="caution">
    <text evidence="1">The sequence shown here is derived from an EMBL/GenBank/DDBJ whole genome shotgun (WGS) entry which is preliminary data.</text>
</comment>
<accession>A0A9X6NP47</accession>